<dbReference type="SUPFAM" id="SSF55874">
    <property type="entry name" value="ATPase domain of HSP90 chaperone/DNA topoisomerase II/histidine kinase"/>
    <property type="match status" value="1"/>
</dbReference>
<dbReference type="InterPro" id="IPR003594">
    <property type="entry name" value="HATPase_dom"/>
</dbReference>
<evidence type="ECO:0000259" key="9">
    <source>
        <dbReference type="PROSITE" id="PS50109"/>
    </source>
</evidence>
<gene>
    <name evidence="10" type="ORF">GJV26_26160</name>
</gene>
<dbReference type="SMART" id="SM00388">
    <property type="entry name" value="HisKA"/>
    <property type="match status" value="1"/>
</dbReference>
<keyword evidence="11" id="KW-1185">Reference proteome</keyword>
<dbReference type="Gene3D" id="3.30.565.10">
    <property type="entry name" value="Histidine kinase-like ATPase, C-terminal domain"/>
    <property type="match status" value="1"/>
</dbReference>
<keyword evidence="4" id="KW-0472">Membrane</keyword>
<evidence type="ECO:0000313" key="11">
    <source>
        <dbReference type="Proteomes" id="UP000431684"/>
    </source>
</evidence>
<dbReference type="InterPro" id="IPR003661">
    <property type="entry name" value="HisK_dim/P_dom"/>
</dbReference>
<keyword evidence="8" id="KW-0067">ATP-binding</keyword>
<keyword evidence="6" id="KW-0547">Nucleotide-binding</keyword>
<dbReference type="GO" id="GO:0005524">
    <property type="term" value="F:ATP binding"/>
    <property type="evidence" value="ECO:0007669"/>
    <property type="project" value="UniProtKB-KW"/>
</dbReference>
<dbReference type="Pfam" id="PF02518">
    <property type="entry name" value="HATPase_c"/>
    <property type="match status" value="1"/>
</dbReference>
<comment type="subcellular location">
    <subcellularLocation>
        <location evidence="2">Cell membrane</location>
        <topology evidence="2">Multi-pass membrane protein</topology>
    </subcellularLocation>
</comment>
<dbReference type="SMART" id="SM00387">
    <property type="entry name" value="HATPase_c"/>
    <property type="match status" value="1"/>
</dbReference>
<dbReference type="Pfam" id="PF00512">
    <property type="entry name" value="HisKA"/>
    <property type="match status" value="1"/>
</dbReference>
<evidence type="ECO:0000313" key="10">
    <source>
        <dbReference type="EMBL" id="MUI15917.1"/>
    </source>
</evidence>
<keyword evidence="7" id="KW-0418">Kinase</keyword>
<dbReference type="AlphaFoldDB" id="A0A6I3XHF8"/>
<proteinExistence type="predicted"/>
<dbReference type="GO" id="GO:0000155">
    <property type="term" value="F:phosphorelay sensor kinase activity"/>
    <property type="evidence" value="ECO:0007669"/>
    <property type="project" value="InterPro"/>
</dbReference>
<dbReference type="CDD" id="cd00082">
    <property type="entry name" value="HisKA"/>
    <property type="match status" value="1"/>
</dbReference>
<dbReference type="PANTHER" id="PTHR44936:SF10">
    <property type="entry name" value="SENSOR PROTEIN RSTB"/>
    <property type="match status" value="1"/>
</dbReference>
<evidence type="ECO:0000256" key="6">
    <source>
        <dbReference type="ARBA" id="ARBA00022741"/>
    </source>
</evidence>
<sequence>MTIQSTDLHQRLLALRDTVFQEWLNAVRTRVSHAQKLPTALLVDTLPVFYEHLCAVASGARYDYSQSTLASEHGGERARLTRYDVETVAHELQLFRAAMFKAWNDAGTALSADQTARLNSLIDEAIRESITGFVLTKATAREQFISAVAHDIRTQLSTASMAVDHIAQAGDMATVRKLAELASRQHGRIGAMLSEMLDMAMASPPAHDVPELQALDLCALLRDVIRCSVAASRRIAVPDSPVHGYWHRDSLRRAIDNLLANAVEYSDPGSPIDVVLRSYGGRVALSVTNAGPPIPPERLEAIFQLYKRTASKGEGGWEIGLPFVRSVAEQHAGSIAVECRNGRTTFILDTPLDPRPILAARYGM</sequence>
<dbReference type="PROSITE" id="PS50109">
    <property type="entry name" value="HIS_KIN"/>
    <property type="match status" value="1"/>
</dbReference>
<reference evidence="10 11" key="1">
    <citation type="submission" date="2019-11" db="EMBL/GenBank/DDBJ databases">
        <title>Draft Genome Sequences of Six Type Strains of the Genus Massilia.</title>
        <authorList>
            <person name="Miess H."/>
            <person name="Frediansyah A."/>
            <person name="Goeker M."/>
            <person name="Gross H."/>
        </authorList>
    </citation>
    <scope>NUCLEOTIDE SEQUENCE [LARGE SCALE GENOMIC DNA]</scope>
    <source>
        <strain evidence="10 11">DSM 17513</strain>
    </source>
</reference>
<dbReference type="GO" id="GO:0005886">
    <property type="term" value="C:plasma membrane"/>
    <property type="evidence" value="ECO:0007669"/>
    <property type="project" value="UniProtKB-SubCell"/>
</dbReference>
<organism evidence="10 11">
    <name type="scientific">Pseudoduganella dura</name>
    <dbReference type="NCBI Taxonomy" id="321982"/>
    <lineage>
        <taxon>Bacteria</taxon>
        <taxon>Pseudomonadati</taxon>
        <taxon>Pseudomonadota</taxon>
        <taxon>Betaproteobacteria</taxon>
        <taxon>Burkholderiales</taxon>
        <taxon>Oxalobacteraceae</taxon>
        <taxon>Telluria group</taxon>
        <taxon>Pseudoduganella</taxon>
    </lineage>
</organism>
<keyword evidence="4" id="KW-1003">Cell membrane</keyword>
<dbReference type="EMBL" id="WNWM01000002">
    <property type="protein sequence ID" value="MUI15917.1"/>
    <property type="molecule type" value="Genomic_DNA"/>
</dbReference>
<name>A0A6I3XHF8_9BURK</name>
<comment type="caution">
    <text evidence="10">The sequence shown here is derived from an EMBL/GenBank/DDBJ whole genome shotgun (WGS) entry which is preliminary data.</text>
</comment>
<dbReference type="SUPFAM" id="SSF47384">
    <property type="entry name" value="Homodimeric domain of signal transducing histidine kinase"/>
    <property type="match status" value="1"/>
</dbReference>
<accession>A0A6I3XHF8</accession>
<dbReference type="EC" id="2.7.13.3" evidence="3"/>
<evidence type="ECO:0000256" key="2">
    <source>
        <dbReference type="ARBA" id="ARBA00004651"/>
    </source>
</evidence>
<evidence type="ECO:0000256" key="7">
    <source>
        <dbReference type="ARBA" id="ARBA00022777"/>
    </source>
</evidence>
<evidence type="ECO:0000256" key="1">
    <source>
        <dbReference type="ARBA" id="ARBA00000085"/>
    </source>
</evidence>
<evidence type="ECO:0000256" key="3">
    <source>
        <dbReference type="ARBA" id="ARBA00012438"/>
    </source>
</evidence>
<comment type="catalytic activity">
    <reaction evidence="1">
        <text>ATP + protein L-histidine = ADP + protein N-phospho-L-histidine.</text>
        <dbReference type="EC" id="2.7.13.3"/>
    </reaction>
</comment>
<evidence type="ECO:0000256" key="8">
    <source>
        <dbReference type="ARBA" id="ARBA00022840"/>
    </source>
</evidence>
<dbReference type="InterPro" id="IPR050980">
    <property type="entry name" value="2C_sensor_his_kinase"/>
</dbReference>
<dbReference type="Proteomes" id="UP000431684">
    <property type="component" value="Unassembled WGS sequence"/>
</dbReference>
<dbReference type="RefSeq" id="WP_155711545.1">
    <property type="nucleotide sequence ID" value="NZ_BMWU01000015.1"/>
</dbReference>
<dbReference type="InterPro" id="IPR036890">
    <property type="entry name" value="HATPase_C_sf"/>
</dbReference>
<keyword evidence="5" id="KW-0808">Transferase</keyword>
<dbReference type="InterPro" id="IPR005467">
    <property type="entry name" value="His_kinase_dom"/>
</dbReference>
<dbReference type="PANTHER" id="PTHR44936">
    <property type="entry name" value="SENSOR PROTEIN CREC"/>
    <property type="match status" value="1"/>
</dbReference>
<evidence type="ECO:0000256" key="4">
    <source>
        <dbReference type="ARBA" id="ARBA00022475"/>
    </source>
</evidence>
<protein>
    <recommendedName>
        <fullName evidence="3">histidine kinase</fullName>
        <ecNumber evidence="3">2.7.13.3</ecNumber>
    </recommendedName>
</protein>
<dbReference type="Gene3D" id="1.10.287.130">
    <property type="match status" value="1"/>
</dbReference>
<evidence type="ECO:0000256" key="5">
    <source>
        <dbReference type="ARBA" id="ARBA00022679"/>
    </source>
</evidence>
<dbReference type="OrthoDB" id="8556618at2"/>
<feature type="domain" description="Histidine kinase" evidence="9">
    <location>
        <begin position="147"/>
        <end position="354"/>
    </location>
</feature>
<dbReference type="InterPro" id="IPR036097">
    <property type="entry name" value="HisK_dim/P_sf"/>
</dbReference>